<evidence type="ECO:0000259" key="1">
    <source>
        <dbReference type="Pfam" id="PF23155"/>
    </source>
</evidence>
<feature type="domain" description="DUF7053" evidence="1">
    <location>
        <begin position="8"/>
        <end position="156"/>
    </location>
</feature>
<evidence type="ECO:0000313" key="2">
    <source>
        <dbReference type="EMBL" id="KZO97588.1"/>
    </source>
</evidence>
<accession>A0A167ND37</accession>
<sequence length="168" mass="18402">MSMFSRTEKFAMVETLPFRMETVLQIIKSPGKMMGLNPSCVSVTQSTEDPSIWILETQSSWFGGLLKTPSRFEAISQQYDDGAEYTVEAALGVTTAAIWSCKALDGPPDDAVPVDDAEGWMELTESATVIAPFPLIGMVTAFYKESHEKQIKGLLNLLRAEVAKTGTE</sequence>
<name>A0A167ND37_CALVF</name>
<evidence type="ECO:0000313" key="3">
    <source>
        <dbReference type="Proteomes" id="UP000076738"/>
    </source>
</evidence>
<dbReference type="InterPro" id="IPR055481">
    <property type="entry name" value="DUF7053"/>
</dbReference>
<dbReference type="Pfam" id="PF23155">
    <property type="entry name" value="DUF7053"/>
    <property type="match status" value="1"/>
</dbReference>
<proteinExistence type="predicted"/>
<dbReference type="Proteomes" id="UP000076738">
    <property type="component" value="Unassembled WGS sequence"/>
</dbReference>
<organism evidence="2 3">
    <name type="scientific">Calocera viscosa (strain TUFC12733)</name>
    <dbReference type="NCBI Taxonomy" id="1330018"/>
    <lineage>
        <taxon>Eukaryota</taxon>
        <taxon>Fungi</taxon>
        <taxon>Dikarya</taxon>
        <taxon>Basidiomycota</taxon>
        <taxon>Agaricomycotina</taxon>
        <taxon>Dacrymycetes</taxon>
        <taxon>Dacrymycetales</taxon>
        <taxon>Dacrymycetaceae</taxon>
        <taxon>Calocera</taxon>
    </lineage>
</organism>
<reference evidence="2 3" key="1">
    <citation type="journal article" date="2016" name="Mol. Biol. Evol.">
        <title>Comparative Genomics of Early-Diverging Mushroom-Forming Fungi Provides Insights into the Origins of Lignocellulose Decay Capabilities.</title>
        <authorList>
            <person name="Nagy L.G."/>
            <person name="Riley R."/>
            <person name="Tritt A."/>
            <person name="Adam C."/>
            <person name="Daum C."/>
            <person name="Floudas D."/>
            <person name="Sun H."/>
            <person name="Yadav J.S."/>
            <person name="Pangilinan J."/>
            <person name="Larsson K.H."/>
            <person name="Matsuura K."/>
            <person name="Barry K."/>
            <person name="Labutti K."/>
            <person name="Kuo R."/>
            <person name="Ohm R.A."/>
            <person name="Bhattacharya S.S."/>
            <person name="Shirouzu T."/>
            <person name="Yoshinaga Y."/>
            <person name="Martin F.M."/>
            <person name="Grigoriev I.V."/>
            <person name="Hibbett D.S."/>
        </authorList>
    </citation>
    <scope>NUCLEOTIDE SEQUENCE [LARGE SCALE GENOMIC DNA]</scope>
    <source>
        <strain evidence="2 3">TUFC12733</strain>
    </source>
</reference>
<dbReference type="AlphaFoldDB" id="A0A167ND37"/>
<dbReference type="EMBL" id="KV417279">
    <property type="protein sequence ID" value="KZO97588.1"/>
    <property type="molecule type" value="Genomic_DNA"/>
</dbReference>
<protein>
    <recommendedName>
        <fullName evidence="1">DUF7053 domain-containing protein</fullName>
    </recommendedName>
</protein>
<keyword evidence="3" id="KW-1185">Reference proteome</keyword>
<gene>
    <name evidence="2" type="ORF">CALVIDRAFT_597498</name>
</gene>